<evidence type="ECO:0000256" key="9">
    <source>
        <dbReference type="ARBA" id="ARBA00023004"/>
    </source>
</evidence>
<evidence type="ECO:0000256" key="10">
    <source>
        <dbReference type="ARBA" id="ARBA00023014"/>
    </source>
</evidence>
<dbReference type="InterPro" id="IPR015424">
    <property type="entry name" value="PyrdxlP-dep_Trfase"/>
</dbReference>
<evidence type="ECO:0000256" key="6">
    <source>
        <dbReference type="ARBA" id="ARBA00022679"/>
    </source>
</evidence>
<dbReference type="InterPro" id="IPR015422">
    <property type="entry name" value="PyrdxlP-dep_Trfase_small"/>
</dbReference>
<keyword evidence="6 14" id="KW-0808">Transferase</keyword>
<dbReference type="PIRSF" id="PIRSF005572">
    <property type="entry name" value="NifS"/>
    <property type="match status" value="1"/>
</dbReference>
<dbReference type="EC" id="2.8.1.7" evidence="4"/>
<keyword evidence="7" id="KW-0479">Metal-binding</keyword>
<sequence length="378" mass="40359">MTPVYLDFAATTPVDSRVAELVLRLMTQEYGNAGSRTHATGAAALKHVNKAREQIATALGSTSDEIIFTSGATEANNLALLGLEAFGRRVKRMHVVSTAIEHKAVLEPLQRLEVRGFELSLVPPDSNGRVDAQALLEAVRPDTLLVSVMHANNETGAVQPIGALADGLEGKDAYLHVDAAQSFGRETPALRHRRIDLISLSGHKLYAPKGVGALCVRRRDRQRVPLEPLMVGGGQERGLRPGTLPVPLIAGFGLASELAHKEQESRRARCAAIRSEALHALAPLAPVVHGTDGAVLPHILSFAVRGVDSEAIMVAANDLVEISNGSACTSSEYAPSHVLVAMGLDEDVIAGTVRVSWSHDVGDVPWELFAQRIADLRL</sequence>
<comment type="similarity">
    <text evidence="3">Belongs to the class-V pyridoxal-phosphate-dependent aminotransferase family. NifS/IscS subfamily.</text>
</comment>
<evidence type="ECO:0000256" key="3">
    <source>
        <dbReference type="ARBA" id="ARBA00006490"/>
    </source>
</evidence>
<evidence type="ECO:0000256" key="5">
    <source>
        <dbReference type="ARBA" id="ARBA00013558"/>
    </source>
</evidence>
<evidence type="ECO:0000259" key="13">
    <source>
        <dbReference type="Pfam" id="PF00266"/>
    </source>
</evidence>
<dbReference type="InterPro" id="IPR020578">
    <property type="entry name" value="Aminotrans_V_PyrdxlP_BS"/>
</dbReference>
<keyword evidence="15" id="KW-1185">Reference proteome</keyword>
<accession>A0ABR6NKQ2</accession>
<dbReference type="PANTHER" id="PTHR11601">
    <property type="entry name" value="CYSTEINE DESULFURYLASE FAMILY MEMBER"/>
    <property type="match status" value="1"/>
</dbReference>
<evidence type="ECO:0000313" key="15">
    <source>
        <dbReference type="Proteomes" id="UP001138540"/>
    </source>
</evidence>
<dbReference type="Gene3D" id="3.40.640.10">
    <property type="entry name" value="Type I PLP-dependent aspartate aminotransferase-like (Major domain)"/>
    <property type="match status" value="1"/>
</dbReference>
<evidence type="ECO:0000256" key="4">
    <source>
        <dbReference type="ARBA" id="ARBA00012239"/>
    </source>
</evidence>
<dbReference type="InterPro" id="IPR016454">
    <property type="entry name" value="Cysteine_dSase"/>
</dbReference>
<dbReference type="Pfam" id="PF00266">
    <property type="entry name" value="Aminotran_5"/>
    <property type="match status" value="1"/>
</dbReference>
<name>A0ABR6NKQ2_9SPHN</name>
<dbReference type="Proteomes" id="UP001138540">
    <property type="component" value="Unassembled WGS sequence"/>
</dbReference>
<evidence type="ECO:0000256" key="2">
    <source>
        <dbReference type="ARBA" id="ARBA00003120"/>
    </source>
</evidence>
<evidence type="ECO:0000256" key="11">
    <source>
        <dbReference type="ARBA" id="ARBA00050776"/>
    </source>
</evidence>
<dbReference type="EMBL" id="JACHKA010000001">
    <property type="protein sequence ID" value="MBB5987865.1"/>
    <property type="molecule type" value="Genomic_DNA"/>
</dbReference>
<comment type="function">
    <text evidence="2">Catalyzes the removal of elemental sulfur atoms from cysteine to produce alanine. Seems to participate in the biosynthesis of the nitrogenase metalloclusters by providing the inorganic sulfur required for the Fe-S core formation.</text>
</comment>
<dbReference type="PANTHER" id="PTHR11601:SF34">
    <property type="entry name" value="CYSTEINE DESULFURASE"/>
    <property type="match status" value="1"/>
</dbReference>
<dbReference type="InterPro" id="IPR000192">
    <property type="entry name" value="Aminotrans_V_dom"/>
</dbReference>
<organism evidence="14 15">
    <name type="scientific">Sphingobium lignivorans</name>
    <dbReference type="NCBI Taxonomy" id="2735886"/>
    <lineage>
        <taxon>Bacteria</taxon>
        <taxon>Pseudomonadati</taxon>
        <taxon>Pseudomonadota</taxon>
        <taxon>Alphaproteobacteria</taxon>
        <taxon>Sphingomonadales</taxon>
        <taxon>Sphingomonadaceae</taxon>
        <taxon>Sphingobium</taxon>
    </lineage>
</organism>
<dbReference type="Gene3D" id="3.90.1150.10">
    <property type="entry name" value="Aspartate Aminotransferase, domain 1"/>
    <property type="match status" value="1"/>
</dbReference>
<reference evidence="14 15" key="1">
    <citation type="submission" date="2020-08" db="EMBL/GenBank/DDBJ databases">
        <title>Exploring microbial biodiversity for novel pathways involved in the catabolism of aromatic compounds derived from lignin.</title>
        <authorList>
            <person name="Elkins J."/>
        </authorList>
    </citation>
    <scope>NUCLEOTIDE SEQUENCE [LARGE SCALE GENOMIC DNA]</scope>
    <source>
        <strain evidence="14 15">B1D3A</strain>
    </source>
</reference>
<dbReference type="Gene3D" id="1.10.260.50">
    <property type="match status" value="1"/>
</dbReference>
<evidence type="ECO:0000313" key="14">
    <source>
        <dbReference type="EMBL" id="MBB5987865.1"/>
    </source>
</evidence>
<comment type="catalytic activity">
    <reaction evidence="11">
        <text>(sulfur carrier)-H + L-cysteine = (sulfur carrier)-SH + L-alanine</text>
        <dbReference type="Rhea" id="RHEA:43892"/>
        <dbReference type="Rhea" id="RHEA-COMP:14737"/>
        <dbReference type="Rhea" id="RHEA-COMP:14739"/>
        <dbReference type="ChEBI" id="CHEBI:29917"/>
        <dbReference type="ChEBI" id="CHEBI:35235"/>
        <dbReference type="ChEBI" id="CHEBI:57972"/>
        <dbReference type="ChEBI" id="CHEBI:64428"/>
        <dbReference type="EC" id="2.8.1.7"/>
    </reaction>
</comment>
<dbReference type="PROSITE" id="PS00595">
    <property type="entry name" value="AA_TRANSFER_CLASS_5"/>
    <property type="match status" value="1"/>
</dbReference>
<dbReference type="SUPFAM" id="SSF53383">
    <property type="entry name" value="PLP-dependent transferases"/>
    <property type="match status" value="1"/>
</dbReference>
<proteinExistence type="inferred from homology"/>
<evidence type="ECO:0000256" key="8">
    <source>
        <dbReference type="ARBA" id="ARBA00022898"/>
    </source>
</evidence>
<evidence type="ECO:0000256" key="12">
    <source>
        <dbReference type="RuleBase" id="RU004504"/>
    </source>
</evidence>
<gene>
    <name evidence="14" type="ORF">HNP60_003839</name>
</gene>
<keyword evidence="9" id="KW-0408">Iron</keyword>
<comment type="caution">
    <text evidence="14">The sequence shown here is derived from an EMBL/GenBank/DDBJ whole genome shotgun (WGS) entry which is preliminary data.</text>
</comment>
<protein>
    <recommendedName>
        <fullName evidence="5">Cysteine desulfurase</fullName>
        <ecNumber evidence="4">2.8.1.7</ecNumber>
    </recommendedName>
</protein>
<evidence type="ECO:0000256" key="7">
    <source>
        <dbReference type="ARBA" id="ARBA00022723"/>
    </source>
</evidence>
<comment type="cofactor">
    <cofactor evidence="1 12">
        <name>pyridoxal 5'-phosphate</name>
        <dbReference type="ChEBI" id="CHEBI:597326"/>
    </cofactor>
</comment>
<dbReference type="InterPro" id="IPR015421">
    <property type="entry name" value="PyrdxlP-dep_Trfase_major"/>
</dbReference>
<keyword evidence="10" id="KW-0411">Iron-sulfur</keyword>
<keyword evidence="8" id="KW-0663">Pyridoxal phosphate</keyword>
<feature type="domain" description="Aminotransferase class V" evidence="13">
    <location>
        <begin position="4"/>
        <end position="357"/>
    </location>
</feature>
<dbReference type="RefSeq" id="WP_184156543.1">
    <property type="nucleotide sequence ID" value="NZ_JACHKA010000001.1"/>
</dbReference>
<evidence type="ECO:0000256" key="1">
    <source>
        <dbReference type="ARBA" id="ARBA00001933"/>
    </source>
</evidence>
<dbReference type="GO" id="GO:0031071">
    <property type="term" value="F:cysteine desulfurase activity"/>
    <property type="evidence" value="ECO:0007669"/>
    <property type="project" value="UniProtKB-EC"/>
</dbReference>